<evidence type="ECO:0000313" key="1">
    <source>
        <dbReference type="EMBL" id="MBH8565710.1"/>
    </source>
</evidence>
<organism evidence="1 2">
    <name type="scientific">Amazonocrinis nigriterrae CENA67</name>
    <dbReference type="NCBI Taxonomy" id="2794033"/>
    <lineage>
        <taxon>Bacteria</taxon>
        <taxon>Bacillati</taxon>
        <taxon>Cyanobacteriota</taxon>
        <taxon>Cyanophyceae</taxon>
        <taxon>Nostocales</taxon>
        <taxon>Nostocaceae</taxon>
        <taxon>Amazonocrinis</taxon>
        <taxon>Amazonocrinis nigriterrae</taxon>
    </lineage>
</organism>
<accession>A0A8J7HWQ0</accession>
<dbReference type="RefSeq" id="WP_198127498.1">
    <property type="nucleotide sequence ID" value="NZ_JAECZC010000066.1"/>
</dbReference>
<keyword evidence="2" id="KW-1185">Reference proteome</keyword>
<dbReference type="EMBL" id="JAECZC010000066">
    <property type="protein sequence ID" value="MBH8565710.1"/>
    <property type="molecule type" value="Genomic_DNA"/>
</dbReference>
<dbReference type="AlphaFoldDB" id="A0A8J7HWQ0"/>
<proteinExistence type="predicted"/>
<reference evidence="1 2" key="1">
    <citation type="journal article" date="2021" name="Int. J. Syst. Evol. Microbiol.">
        <title>Amazonocrinis nigriterrae gen. nov., sp. nov., Atlanticothrix silvestris gen. nov., sp. nov. and Dendronalium phyllosphericum gen. nov., sp. nov., nostocacean cyanobacteria from Brazilian environments.</title>
        <authorList>
            <person name="Alvarenga D.O."/>
            <person name="Andreote A.P.D."/>
            <person name="Branco L.H.Z."/>
            <person name="Delbaje E."/>
            <person name="Cruz R.B."/>
            <person name="Varani A.M."/>
            <person name="Fiore M.F."/>
        </authorList>
    </citation>
    <scope>NUCLEOTIDE SEQUENCE [LARGE SCALE GENOMIC DNA]</scope>
    <source>
        <strain evidence="1 2">CENA67</strain>
    </source>
</reference>
<gene>
    <name evidence="1" type="ORF">I8748_26645</name>
</gene>
<sequence>MNLQEFESTYRQAMDEALNELQTAVLLLAQVQQKIYEIGNSVQHLSESVEEFINNEKTK</sequence>
<evidence type="ECO:0000313" key="2">
    <source>
        <dbReference type="Proteomes" id="UP000632766"/>
    </source>
</evidence>
<dbReference type="Proteomes" id="UP000632766">
    <property type="component" value="Unassembled WGS sequence"/>
</dbReference>
<name>A0A8J7HWQ0_9NOST</name>
<protein>
    <submittedName>
        <fullName evidence="1">Uncharacterized protein</fullName>
    </submittedName>
</protein>
<comment type="caution">
    <text evidence="1">The sequence shown here is derived from an EMBL/GenBank/DDBJ whole genome shotgun (WGS) entry which is preliminary data.</text>
</comment>